<dbReference type="AlphaFoldDB" id="A0ABD3RVL6"/>
<dbReference type="EMBL" id="JALLPB020000158">
    <property type="protein sequence ID" value="KAL3816237.1"/>
    <property type="molecule type" value="Genomic_DNA"/>
</dbReference>
<organism evidence="2 3">
    <name type="scientific">Cyclostephanos tholiformis</name>
    <dbReference type="NCBI Taxonomy" id="382380"/>
    <lineage>
        <taxon>Eukaryota</taxon>
        <taxon>Sar</taxon>
        <taxon>Stramenopiles</taxon>
        <taxon>Ochrophyta</taxon>
        <taxon>Bacillariophyta</taxon>
        <taxon>Coscinodiscophyceae</taxon>
        <taxon>Thalassiosirophycidae</taxon>
        <taxon>Stephanodiscales</taxon>
        <taxon>Stephanodiscaceae</taxon>
        <taxon>Cyclostephanos</taxon>
    </lineage>
</organism>
<comment type="caution">
    <text evidence="2">The sequence shown here is derived from an EMBL/GenBank/DDBJ whole genome shotgun (WGS) entry which is preliminary data.</text>
</comment>
<feature type="compositionally biased region" description="Low complexity" evidence="1">
    <location>
        <begin position="73"/>
        <end position="91"/>
    </location>
</feature>
<proteinExistence type="predicted"/>
<evidence type="ECO:0000313" key="3">
    <source>
        <dbReference type="Proteomes" id="UP001530377"/>
    </source>
</evidence>
<name>A0ABD3RVL6_9STRA</name>
<reference evidence="2 3" key="1">
    <citation type="submission" date="2024-10" db="EMBL/GenBank/DDBJ databases">
        <title>Updated reference genomes for cyclostephanoid diatoms.</title>
        <authorList>
            <person name="Roberts W.R."/>
            <person name="Alverson A.J."/>
        </authorList>
    </citation>
    <scope>NUCLEOTIDE SEQUENCE [LARGE SCALE GENOMIC DNA]</scope>
    <source>
        <strain evidence="2 3">AJA228-03</strain>
    </source>
</reference>
<keyword evidence="3" id="KW-1185">Reference proteome</keyword>
<gene>
    <name evidence="2" type="ORF">ACHAXA_002183</name>
</gene>
<evidence type="ECO:0000256" key="1">
    <source>
        <dbReference type="SAM" id="MobiDB-lite"/>
    </source>
</evidence>
<feature type="compositionally biased region" description="Polar residues" evidence="1">
    <location>
        <begin position="14"/>
        <end position="28"/>
    </location>
</feature>
<sequence>MHTQEAKHRRNNTHEYTTMAQHHNQATNDEARYDRQPRTISVEDEMMFGPGRTFEDVDGTSSSRGGANDGIASNKSTPSPSPAKSVSSSSPIRETLTPISLPRPFGI</sequence>
<evidence type="ECO:0000313" key="2">
    <source>
        <dbReference type="EMBL" id="KAL3816237.1"/>
    </source>
</evidence>
<accession>A0ABD3RVL6</accession>
<dbReference type="Proteomes" id="UP001530377">
    <property type="component" value="Unassembled WGS sequence"/>
</dbReference>
<protein>
    <submittedName>
        <fullName evidence="2">Uncharacterized protein</fullName>
    </submittedName>
</protein>
<feature type="region of interest" description="Disordered" evidence="1">
    <location>
        <begin position="1"/>
        <end position="107"/>
    </location>
</feature>